<dbReference type="GO" id="GO:0005886">
    <property type="term" value="C:plasma membrane"/>
    <property type="evidence" value="ECO:0007669"/>
    <property type="project" value="UniProtKB-SubCell"/>
</dbReference>
<dbReference type="Pfam" id="PF13567">
    <property type="entry name" value="DUF4131"/>
    <property type="match status" value="1"/>
</dbReference>
<dbReference type="InterPro" id="IPR025405">
    <property type="entry name" value="DUF4131"/>
</dbReference>
<dbReference type="NCBIfam" id="TIGR00361">
    <property type="entry name" value="ComEC_Rec2"/>
    <property type="match status" value="1"/>
</dbReference>
<feature type="transmembrane region" description="Helical" evidence="6">
    <location>
        <begin position="481"/>
        <end position="499"/>
    </location>
</feature>
<dbReference type="Pfam" id="PF00753">
    <property type="entry name" value="Lactamase_B"/>
    <property type="match status" value="1"/>
</dbReference>
<dbReference type="Gene3D" id="3.60.15.10">
    <property type="entry name" value="Ribonuclease Z/Hydroxyacylglutathione hydrolase-like"/>
    <property type="match status" value="1"/>
</dbReference>
<evidence type="ECO:0000256" key="5">
    <source>
        <dbReference type="ARBA" id="ARBA00023136"/>
    </source>
</evidence>
<feature type="transmembrane region" description="Helical" evidence="6">
    <location>
        <begin position="451"/>
        <end position="469"/>
    </location>
</feature>
<dbReference type="RefSeq" id="WP_071312095.1">
    <property type="nucleotide sequence ID" value="NZ_MLQQ01000001.1"/>
</dbReference>
<dbReference type="SUPFAM" id="SSF56281">
    <property type="entry name" value="Metallo-hydrolase/oxidoreductase"/>
    <property type="match status" value="1"/>
</dbReference>
<reference evidence="8 9" key="1">
    <citation type="submission" date="2016-10" db="EMBL/GenBank/DDBJ databases">
        <title>Draft genome sequences of four alkaliphilic bacteria belonging to the Anaerobacillus genus.</title>
        <authorList>
            <person name="Bassil N.M."/>
            <person name="Lloyd J.R."/>
        </authorList>
    </citation>
    <scope>NUCLEOTIDE SEQUENCE [LARGE SCALE GENOMIC DNA]</scope>
    <source>
        <strain evidence="8 9">DSM 15340</strain>
    </source>
</reference>
<feature type="transmembrane region" description="Helical" evidence="6">
    <location>
        <begin position="230"/>
        <end position="253"/>
    </location>
</feature>
<dbReference type="InterPro" id="IPR004797">
    <property type="entry name" value="Competence_ComEC/Rec2"/>
</dbReference>
<dbReference type="InterPro" id="IPR036866">
    <property type="entry name" value="RibonucZ/Hydroxyglut_hydro"/>
</dbReference>
<evidence type="ECO:0000313" key="8">
    <source>
        <dbReference type="EMBL" id="OIJ16170.1"/>
    </source>
</evidence>
<dbReference type="SMART" id="SM00849">
    <property type="entry name" value="Lactamase_B"/>
    <property type="match status" value="1"/>
</dbReference>
<feature type="transmembrane region" description="Helical" evidence="6">
    <location>
        <begin position="308"/>
        <end position="341"/>
    </location>
</feature>
<dbReference type="EMBL" id="MLQQ01000001">
    <property type="protein sequence ID" value="OIJ16170.1"/>
    <property type="molecule type" value="Genomic_DNA"/>
</dbReference>
<evidence type="ECO:0000256" key="2">
    <source>
        <dbReference type="ARBA" id="ARBA00022475"/>
    </source>
</evidence>
<keyword evidence="4 6" id="KW-1133">Transmembrane helix</keyword>
<keyword evidence="5 6" id="KW-0472">Membrane</keyword>
<sequence length="780" mass="88878">MSGKVYVLVVAAISSILLRVEGFHSISFFFLLALIYFFYKYKSDYKLLISALILIVLFYVNPLYFKDTPPKPNTNILAGKITSIPDHDGNKTSFELKSNDRQTYQVNYFARDSNENNDLKNLRYGMVCQIQGEYKLPPEPRNFYSFNYKEYLKTVRKIYYQFTPDSFSLEDCRQGSVTPYSLLQNYRQNGINYIMENFPEGSRGVVIALVFGDRGEIGHEILESYQSLGIIHLLAVSGLHVGLVSASLYFLFIRLGVTKERAIDLLLIMLPIYAVLAGGAPSVLRATAMSMVVLLSLRAHLKLNPLDGISYVCLLLLVFNPSYIFHLGFQLSFLVSYSLIISANTLLNRYSSWVIQLLVVTLVAQFVSFPIIVYNFYEISLWSIPLNLIYIPFVTFFALPLSFVVFISHFIFPLFSESLLIIFDFVIVNAHRGLAYVMTFPFSTLTFGKPPLIIVVFYYLAIGLNLYVWEKSPSIGQLIKSSSIFLVVALFHWHIHYITNEGVITMIDVGQGDSIYIELPRREAVYLIDTGGLVDFRLNDWSTRTKTFDVGNDVLLPYLKAKGVRKIDKLILTHGHFDHIGGAEALIGEIPVEKILYGIGPVEGVFEQQLLRDFYNEGTEIEFVQKGYYWKRGDFNFQVLAPVGGEQTLNDRSIVVYTKIGGLYWLFTGDLEAPGERRFLNNFNAIEVDVLKVGHHGSNTSTTEPFLEFVDPSFALIPVGRTNYYGHPHPDVIGRLEANDIKIFRTDHHGAIRYRFKNDVGHFETLINERTVPKQSVRHR</sequence>
<dbReference type="InterPro" id="IPR035681">
    <property type="entry name" value="ComA-like_MBL"/>
</dbReference>
<proteinExistence type="predicted"/>
<keyword evidence="2" id="KW-1003">Cell membrane</keyword>
<evidence type="ECO:0000259" key="7">
    <source>
        <dbReference type="SMART" id="SM00849"/>
    </source>
</evidence>
<feature type="transmembrane region" description="Helical" evidence="6">
    <location>
        <begin position="46"/>
        <end position="65"/>
    </location>
</feature>
<dbReference type="InterPro" id="IPR004477">
    <property type="entry name" value="ComEC_N"/>
</dbReference>
<evidence type="ECO:0000256" key="1">
    <source>
        <dbReference type="ARBA" id="ARBA00004651"/>
    </source>
</evidence>
<feature type="transmembrane region" description="Helical" evidence="6">
    <location>
        <begin position="389"/>
        <end position="412"/>
    </location>
</feature>
<feature type="transmembrane region" description="Helical" evidence="6">
    <location>
        <begin position="353"/>
        <end position="377"/>
    </location>
</feature>
<dbReference type="InterPro" id="IPR052159">
    <property type="entry name" value="Competence_DNA_uptake"/>
</dbReference>
<evidence type="ECO:0000313" key="9">
    <source>
        <dbReference type="Proteomes" id="UP000180098"/>
    </source>
</evidence>
<dbReference type="Pfam" id="PF03772">
    <property type="entry name" value="Competence"/>
    <property type="match status" value="1"/>
</dbReference>
<dbReference type="NCBIfam" id="TIGR00360">
    <property type="entry name" value="ComEC_N-term"/>
    <property type="match status" value="1"/>
</dbReference>
<comment type="caution">
    <text evidence="8">The sequence shown here is derived from an EMBL/GenBank/DDBJ whole genome shotgun (WGS) entry which is preliminary data.</text>
</comment>
<dbReference type="PANTHER" id="PTHR30619:SF1">
    <property type="entry name" value="RECOMBINATION PROTEIN 2"/>
    <property type="match status" value="1"/>
</dbReference>
<keyword evidence="3 6" id="KW-0812">Transmembrane</keyword>
<dbReference type="PANTHER" id="PTHR30619">
    <property type="entry name" value="DNA INTERNALIZATION/COMPETENCE PROTEIN COMEC/REC2"/>
    <property type="match status" value="1"/>
</dbReference>
<dbReference type="OrthoDB" id="9761531at2"/>
<evidence type="ECO:0000256" key="4">
    <source>
        <dbReference type="ARBA" id="ARBA00022989"/>
    </source>
</evidence>
<feature type="transmembrane region" description="Helical" evidence="6">
    <location>
        <begin position="6"/>
        <end position="39"/>
    </location>
</feature>
<organism evidence="8 9">
    <name type="scientific">Anaerobacillus arseniciselenatis</name>
    <dbReference type="NCBI Taxonomy" id="85682"/>
    <lineage>
        <taxon>Bacteria</taxon>
        <taxon>Bacillati</taxon>
        <taxon>Bacillota</taxon>
        <taxon>Bacilli</taxon>
        <taxon>Bacillales</taxon>
        <taxon>Bacillaceae</taxon>
        <taxon>Anaerobacillus</taxon>
    </lineage>
</organism>
<feature type="transmembrane region" description="Helical" evidence="6">
    <location>
        <begin position="265"/>
        <end position="288"/>
    </location>
</feature>
<evidence type="ECO:0000256" key="6">
    <source>
        <dbReference type="SAM" id="Phobius"/>
    </source>
</evidence>
<feature type="transmembrane region" description="Helical" evidence="6">
    <location>
        <begin position="419"/>
        <end position="439"/>
    </location>
</feature>
<dbReference type="AlphaFoldDB" id="A0A1S2LVE2"/>
<protein>
    <submittedName>
        <fullName evidence="8">DNA internalization-related competence protein ComEC/Rec2</fullName>
    </submittedName>
</protein>
<name>A0A1S2LVE2_9BACI</name>
<dbReference type="GO" id="GO:0030420">
    <property type="term" value="P:establishment of competence for transformation"/>
    <property type="evidence" value="ECO:0007669"/>
    <property type="project" value="InterPro"/>
</dbReference>
<feature type="domain" description="Metallo-beta-lactamase" evidence="7">
    <location>
        <begin position="511"/>
        <end position="721"/>
    </location>
</feature>
<keyword evidence="9" id="KW-1185">Reference proteome</keyword>
<accession>A0A1S2LVE2</accession>
<dbReference type="InterPro" id="IPR001279">
    <property type="entry name" value="Metallo-B-lactamas"/>
</dbReference>
<evidence type="ECO:0000256" key="3">
    <source>
        <dbReference type="ARBA" id="ARBA00022692"/>
    </source>
</evidence>
<dbReference type="Proteomes" id="UP000180098">
    <property type="component" value="Unassembled WGS sequence"/>
</dbReference>
<gene>
    <name evidence="8" type="ORF">BKP35_04115</name>
</gene>
<dbReference type="CDD" id="cd07731">
    <property type="entry name" value="ComA-like_MBL-fold"/>
    <property type="match status" value="1"/>
</dbReference>
<comment type="subcellular location">
    <subcellularLocation>
        <location evidence="1">Cell membrane</location>
        <topology evidence="1">Multi-pass membrane protein</topology>
    </subcellularLocation>
</comment>